<comment type="caution">
    <text evidence="1">The sequence shown here is derived from an EMBL/GenBank/DDBJ whole genome shotgun (WGS) entry which is preliminary data.</text>
</comment>
<protein>
    <submittedName>
        <fullName evidence="1">Uncharacterized protein</fullName>
    </submittedName>
</protein>
<gene>
    <name evidence="1" type="ORF">HMPREF0971_01693</name>
</gene>
<proteinExistence type="predicted"/>
<evidence type="ECO:0000313" key="2">
    <source>
        <dbReference type="Proteomes" id="UP000004079"/>
    </source>
</evidence>
<dbReference type="Proteomes" id="UP000004079">
    <property type="component" value="Unassembled WGS sequence"/>
</dbReference>
<name>D1QRT7_9BACT</name>
<dbReference type="AlphaFoldDB" id="D1QRT7"/>
<dbReference type="STRING" id="649760.HMPREF0971_01693"/>
<evidence type="ECO:0000313" key="1">
    <source>
        <dbReference type="EMBL" id="EFB31944.1"/>
    </source>
</evidence>
<sequence length="74" mass="8423">MLLQCRFTACEKPFYGFDALTYIFLACNLRQVIRKSDASYKVVQCDFSLLIHSFYHINTHEAASLPLETGGIVC</sequence>
<reference evidence="1 2" key="1">
    <citation type="submission" date="2009-11" db="EMBL/GenBank/DDBJ databases">
        <authorList>
            <person name="Weinstock G."/>
            <person name="Sodergren E."/>
            <person name="Clifton S."/>
            <person name="Fulton L."/>
            <person name="Fulton B."/>
            <person name="Courtney L."/>
            <person name="Fronick C."/>
            <person name="Harrison M."/>
            <person name="Strong C."/>
            <person name="Farmer C."/>
            <person name="Delahaunty K."/>
            <person name="Markovic C."/>
            <person name="Hall O."/>
            <person name="Minx P."/>
            <person name="Tomlinson C."/>
            <person name="Mitreva M."/>
            <person name="Nelson J."/>
            <person name="Hou S."/>
            <person name="Wollam A."/>
            <person name="Pepin K.H."/>
            <person name="Johnson M."/>
            <person name="Bhonagiri V."/>
            <person name="Nash W.E."/>
            <person name="Warren W."/>
            <person name="Chinwalla A."/>
            <person name="Mardis E.R."/>
            <person name="Wilson R.K."/>
        </authorList>
    </citation>
    <scope>NUCLEOTIDE SEQUENCE [LARGE SCALE GENOMIC DNA]</scope>
    <source>
        <strain evidence="1 2">F0302</strain>
    </source>
</reference>
<accession>D1QRT7</accession>
<dbReference type="HOGENOM" id="CLU_2684763_0_0_10"/>
<organism evidence="1 2">
    <name type="scientific">Segatella oris F0302</name>
    <dbReference type="NCBI Taxonomy" id="649760"/>
    <lineage>
        <taxon>Bacteria</taxon>
        <taxon>Pseudomonadati</taxon>
        <taxon>Bacteroidota</taxon>
        <taxon>Bacteroidia</taxon>
        <taxon>Bacteroidales</taxon>
        <taxon>Prevotellaceae</taxon>
        <taxon>Segatella</taxon>
    </lineage>
</organism>
<dbReference type="EMBL" id="ACUZ02000031">
    <property type="protein sequence ID" value="EFB31944.1"/>
    <property type="molecule type" value="Genomic_DNA"/>
</dbReference>